<name>A0ABT6N0T5_9SPHN</name>
<protein>
    <submittedName>
        <fullName evidence="2">Uncharacterized protein</fullName>
    </submittedName>
</protein>
<reference evidence="2" key="1">
    <citation type="submission" date="2023-04" db="EMBL/GenBank/DDBJ databases">
        <title>Sphingomonas sp. MAHUQ-71 isolated from rice field.</title>
        <authorList>
            <person name="Huq M.A."/>
        </authorList>
    </citation>
    <scope>NUCLEOTIDE SEQUENCE</scope>
    <source>
        <strain evidence="2">MAHUQ-71</strain>
    </source>
</reference>
<keyword evidence="1" id="KW-0812">Transmembrane</keyword>
<keyword evidence="1" id="KW-0472">Membrane</keyword>
<keyword evidence="1" id="KW-1133">Transmembrane helix</keyword>
<gene>
    <name evidence="2" type="ORF">QGN17_09280</name>
</gene>
<dbReference type="EMBL" id="JARYGZ010000001">
    <property type="protein sequence ID" value="MDH7638920.1"/>
    <property type="molecule type" value="Genomic_DNA"/>
</dbReference>
<comment type="caution">
    <text evidence="2">The sequence shown here is derived from an EMBL/GenBank/DDBJ whole genome shotgun (WGS) entry which is preliminary data.</text>
</comment>
<organism evidence="2 3">
    <name type="scientific">Sphingomonas oryzagri</name>
    <dbReference type="NCBI Taxonomy" id="3042314"/>
    <lineage>
        <taxon>Bacteria</taxon>
        <taxon>Pseudomonadati</taxon>
        <taxon>Pseudomonadota</taxon>
        <taxon>Alphaproteobacteria</taxon>
        <taxon>Sphingomonadales</taxon>
        <taxon>Sphingomonadaceae</taxon>
        <taxon>Sphingomonas</taxon>
    </lineage>
</organism>
<proteinExistence type="predicted"/>
<evidence type="ECO:0000313" key="2">
    <source>
        <dbReference type="EMBL" id="MDH7638920.1"/>
    </source>
</evidence>
<evidence type="ECO:0000313" key="3">
    <source>
        <dbReference type="Proteomes" id="UP001160625"/>
    </source>
</evidence>
<evidence type="ECO:0000256" key="1">
    <source>
        <dbReference type="SAM" id="Phobius"/>
    </source>
</evidence>
<accession>A0ABT6N0T5</accession>
<keyword evidence="3" id="KW-1185">Reference proteome</keyword>
<feature type="transmembrane region" description="Helical" evidence="1">
    <location>
        <begin position="42"/>
        <end position="66"/>
    </location>
</feature>
<dbReference type="RefSeq" id="WP_281044192.1">
    <property type="nucleotide sequence ID" value="NZ_JARYGZ010000001.1"/>
</dbReference>
<sequence length="67" mass="7320">MIRTPDDLAYAELHRPVPKQVIEPMDAPLRYGKWGGSHPLVVWGWVPALAIALVMIGAAVLSAMGVW</sequence>
<dbReference type="Proteomes" id="UP001160625">
    <property type="component" value="Unassembled WGS sequence"/>
</dbReference>